<proteinExistence type="predicted"/>
<feature type="region of interest" description="Disordered" evidence="1">
    <location>
        <begin position="251"/>
        <end position="275"/>
    </location>
</feature>
<evidence type="ECO:0000313" key="3">
    <source>
        <dbReference type="EMBL" id="GMH90909.1"/>
    </source>
</evidence>
<organism evidence="3 4">
    <name type="scientific">Triparma strigata</name>
    <dbReference type="NCBI Taxonomy" id="1606541"/>
    <lineage>
        <taxon>Eukaryota</taxon>
        <taxon>Sar</taxon>
        <taxon>Stramenopiles</taxon>
        <taxon>Ochrophyta</taxon>
        <taxon>Bolidophyceae</taxon>
        <taxon>Parmales</taxon>
        <taxon>Triparmaceae</taxon>
        <taxon>Triparma</taxon>
    </lineage>
</organism>
<dbReference type="AlphaFoldDB" id="A0A9W7BPA6"/>
<feature type="signal peptide" evidence="2">
    <location>
        <begin position="1"/>
        <end position="23"/>
    </location>
</feature>
<evidence type="ECO:0000313" key="4">
    <source>
        <dbReference type="Proteomes" id="UP001165085"/>
    </source>
</evidence>
<dbReference type="OrthoDB" id="197499at2759"/>
<comment type="caution">
    <text evidence="3">The sequence shown here is derived from an EMBL/GenBank/DDBJ whole genome shotgun (WGS) entry which is preliminary data.</text>
</comment>
<dbReference type="Proteomes" id="UP001165085">
    <property type="component" value="Unassembled WGS sequence"/>
</dbReference>
<sequence length="452" mass="49751">MCLRYLPPMPWAVLLVCISLTACVPLLVGASDSLNQTDRPTLILPIYQFGLANRLRQLAAGVILAQELGRDLKVDWRSSEGCGSEIDALFVTSSLRPLFSKFDSPTGTDEILEALFSPNAILSSSSNPRTKVIEVNSTTTFVSHVGMFINTDERDNSYLFKAPTVVLKINSAFFPKMLPCSDFFARKSLVYKSLVSAIQPDLAQMISGVRSSLPPTSKVIGVHVRATDPRHDWPVVAPQYGLVNASGLVQTRTGDNDDGNYNNIDNDDNDEKKSGTWEEYASTDLFLKIINEMITSDGGVGYTFLLFSNSKVIKKRIVDTFPKNTVYALNYDDVKEGLMDRASTRSVQEALVDFVLLSETDFVVHSFGSSFGEEAATINMLPSVRVRLGGSIYGVDVQLEGCNHPQIMNEVGVGQGGEVCYFDGSKEVCNNKLLKKYCAFVGEEWGLRDVYC</sequence>
<dbReference type="PROSITE" id="PS51257">
    <property type="entry name" value="PROKAR_LIPOPROTEIN"/>
    <property type="match status" value="1"/>
</dbReference>
<name>A0A9W7BPA6_9STRA</name>
<gene>
    <name evidence="3" type="ORF">TrST_g5944</name>
</gene>
<reference evidence="4" key="1">
    <citation type="journal article" date="2023" name="Commun. Biol.">
        <title>Genome analysis of Parmales, the sister group of diatoms, reveals the evolutionary specialization of diatoms from phago-mixotrophs to photoautotrophs.</title>
        <authorList>
            <person name="Ban H."/>
            <person name="Sato S."/>
            <person name="Yoshikawa S."/>
            <person name="Yamada K."/>
            <person name="Nakamura Y."/>
            <person name="Ichinomiya M."/>
            <person name="Sato N."/>
            <person name="Blanc-Mathieu R."/>
            <person name="Endo H."/>
            <person name="Kuwata A."/>
            <person name="Ogata H."/>
        </authorList>
    </citation>
    <scope>NUCLEOTIDE SEQUENCE [LARGE SCALE GENOMIC DNA]</scope>
    <source>
        <strain evidence="4">NIES 3701</strain>
    </source>
</reference>
<feature type="chain" id="PRO_5040916595" evidence="2">
    <location>
        <begin position="24"/>
        <end position="452"/>
    </location>
</feature>
<accession>A0A9W7BPA6</accession>
<dbReference type="Gene3D" id="3.40.50.11350">
    <property type="match status" value="1"/>
</dbReference>
<protein>
    <submittedName>
        <fullName evidence="3">Uncharacterized protein</fullName>
    </submittedName>
</protein>
<keyword evidence="2" id="KW-0732">Signal</keyword>
<evidence type="ECO:0000256" key="2">
    <source>
        <dbReference type="SAM" id="SignalP"/>
    </source>
</evidence>
<keyword evidence="4" id="KW-1185">Reference proteome</keyword>
<evidence type="ECO:0000256" key="1">
    <source>
        <dbReference type="SAM" id="MobiDB-lite"/>
    </source>
</evidence>
<dbReference type="EMBL" id="BRXY01000378">
    <property type="protein sequence ID" value="GMH90909.1"/>
    <property type="molecule type" value="Genomic_DNA"/>
</dbReference>